<proteinExistence type="predicted"/>
<keyword evidence="3" id="KW-1185">Reference proteome</keyword>
<comment type="caution">
    <text evidence="2">The sequence shown here is derived from an EMBL/GenBank/DDBJ whole genome shotgun (WGS) entry which is preliminary data.</text>
</comment>
<evidence type="ECO:0000313" key="3">
    <source>
        <dbReference type="Proteomes" id="UP000631114"/>
    </source>
</evidence>
<name>A0A835HTA6_9MAGN</name>
<sequence length="277" mass="31834">MEPCHTELLSEHLHSEPMENMIVGSESVDVESSSPPFHKRKFKYAIKIEKEKIGLEILPGKCTKFLTLEKMVFVKAPDPTGAEKIKPKKELKRAALKFLNQAENTELFEHPDSLYAEGRFEESLFDSRRPISSEDVAPNGEDKFRRAHNLRRNNGVIGLESADLVNVRKEKERKKKWDEKNQEAIAEAVKNLDQFDQKHKKVEDISLKGICADLQSRVDYVQKQANRGRRGRSPSKAYGQDNSGDPHREEIDNRDRTEVGKREPKSLSQRRAMNNEV</sequence>
<protein>
    <submittedName>
        <fullName evidence="2">Uncharacterized protein</fullName>
    </submittedName>
</protein>
<dbReference type="EMBL" id="JADFTS010000005">
    <property type="protein sequence ID" value="KAF9604037.1"/>
    <property type="molecule type" value="Genomic_DNA"/>
</dbReference>
<feature type="compositionally biased region" description="Polar residues" evidence="1">
    <location>
        <begin position="266"/>
        <end position="277"/>
    </location>
</feature>
<organism evidence="2 3">
    <name type="scientific">Coptis chinensis</name>
    <dbReference type="NCBI Taxonomy" id="261450"/>
    <lineage>
        <taxon>Eukaryota</taxon>
        <taxon>Viridiplantae</taxon>
        <taxon>Streptophyta</taxon>
        <taxon>Embryophyta</taxon>
        <taxon>Tracheophyta</taxon>
        <taxon>Spermatophyta</taxon>
        <taxon>Magnoliopsida</taxon>
        <taxon>Ranunculales</taxon>
        <taxon>Ranunculaceae</taxon>
        <taxon>Coptidoideae</taxon>
        <taxon>Coptis</taxon>
    </lineage>
</organism>
<accession>A0A835HTA6</accession>
<dbReference type="Gene3D" id="6.10.250.3080">
    <property type="match status" value="1"/>
</dbReference>
<evidence type="ECO:0000256" key="1">
    <source>
        <dbReference type="SAM" id="MobiDB-lite"/>
    </source>
</evidence>
<dbReference type="Proteomes" id="UP000631114">
    <property type="component" value="Unassembled WGS sequence"/>
</dbReference>
<gene>
    <name evidence="2" type="ORF">IFM89_001397</name>
</gene>
<feature type="region of interest" description="Disordered" evidence="1">
    <location>
        <begin position="222"/>
        <end position="277"/>
    </location>
</feature>
<feature type="compositionally biased region" description="Basic and acidic residues" evidence="1">
    <location>
        <begin position="244"/>
        <end position="265"/>
    </location>
</feature>
<evidence type="ECO:0000313" key="2">
    <source>
        <dbReference type="EMBL" id="KAF9604037.1"/>
    </source>
</evidence>
<reference evidence="2 3" key="1">
    <citation type="submission" date="2020-10" db="EMBL/GenBank/DDBJ databases">
        <title>The Coptis chinensis genome and diversification of protoberbering-type alkaloids.</title>
        <authorList>
            <person name="Wang B."/>
            <person name="Shu S."/>
            <person name="Song C."/>
            <person name="Liu Y."/>
        </authorList>
    </citation>
    <scope>NUCLEOTIDE SEQUENCE [LARGE SCALE GENOMIC DNA]</scope>
    <source>
        <strain evidence="2">HL-2020</strain>
        <tissue evidence="2">Leaf</tissue>
    </source>
</reference>
<dbReference type="AlphaFoldDB" id="A0A835HTA6"/>